<dbReference type="RefSeq" id="WP_344781211.1">
    <property type="nucleotide sequence ID" value="NZ_BAABAF010000003.1"/>
</dbReference>
<dbReference type="Gene3D" id="3.40.50.880">
    <property type="match status" value="1"/>
</dbReference>
<dbReference type="Pfam" id="PF00117">
    <property type="entry name" value="GATase"/>
    <property type="match status" value="1"/>
</dbReference>
<gene>
    <name evidence="7" type="ORF">GCM10022240_10150</name>
</gene>
<comment type="caution">
    <text evidence="7">The sequence shown here is derived from an EMBL/GenBank/DDBJ whole genome shotgun (WGS) entry which is preliminary data.</text>
</comment>
<dbReference type="PANTHER" id="PTHR11236:SF49">
    <property type="entry name" value="ANTHRANILATE SYNTHASE COMPONENT 1"/>
    <property type="match status" value="1"/>
</dbReference>
<evidence type="ECO:0000313" key="8">
    <source>
        <dbReference type="Proteomes" id="UP001500540"/>
    </source>
</evidence>
<organism evidence="7 8">
    <name type="scientific">Microbacterium kribbense</name>
    <dbReference type="NCBI Taxonomy" id="433645"/>
    <lineage>
        <taxon>Bacteria</taxon>
        <taxon>Bacillati</taxon>
        <taxon>Actinomycetota</taxon>
        <taxon>Actinomycetes</taxon>
        <taxon>Micrococcales</taxon>
        <taxon>Microbacteriaceae</taxon>
        <taxon>Microbacterium</taxon>
    </lineage>
</organism>
<dbReference type="SUPFAM" id="SSF52317">
    <property type="entry name" value="Class I glutamine amidotransferase-like"/>
    <property type="match status" value="1"/>
</dbReference>
<dbReference type="EMBL" id="BAABAF010000003">
    <property type="protein sequence ID" value="GAA3759512.1"/>
    <property type="molecule type" value="Genomic_DNA"/>
</dbReference>
<evidence type="ECO:0000313" key="7">
    <source>
        <dbReference type="EMBL" id="GAA3759512.1"/>
    </source>
</evidence>
<dbReference type="InterPro" id="IPR015890">
    <property type="entry name" value="Chorismate_C"/>
</dbReference>
<dbReference type="PROSITE" id="PS51273">
    <property type="entry name" value="GATASE_TYPE_1"/>
    <property type="match status" value="1"/>
</dbReference>
<reference evidence="8" key="1">
    <citation type="journal article" date="2019" name="Int. J. Syst. Evol. Microbiol.">
        <title>The Global Catalogue of Microorganisms (GCM) 10K type strain sequencing project: providing services to taxonomists for standard genome sequencing and annotation.</title>
        <authorList>
            <consortium name="The Broad Institute Genomics Platform"/>
            <consortium name="The Broad Institute Genome Sequencing Center for Infectious Disease"/>
            <person name="Wu L."/>
            <person name="Ma J."/>
        </authorList>
    </citation>
    <scope>NUCLEOTIDE SEQUENCE [LARGE SCALE GENOMIC DNA]</scope>
    <source>
        <strain evidence="8">JCM 16950</strain>
    </source>
</reference>
<protein>
    <recommendedName>
        <fullName evidence="1">anthranilate synthase</fullName>
        <ecNumber evidence="1">4.1.3.27</ecNumber>
    </recommendedName>
</protein>
<evidence type="ECO:0000256" key="3">
    <source>
        <dbReference type="ARBA" id="ARBA00023239"/>
    </source>
</evidence>
<keyword evidence="3" id="KW-0456">Lyase</keyword>
<evidence type="ECO:0000256" key="1">
    <source>
        <dbReference type="ARBA" id="ARBA00012266"/>
    </source>
</evidence>
<accession>A0ABP7G9I5</accession>
<dbReference type="EC" id="4.1.3.27" evidence="1"/>
<feature type="domain" description="Glutamine amidotransferase" evidence="5">
    <location>
        <begin position="460"/>
        <end position="636"/>
    </location>
</feature>
<feature type="domain" description="Chorismate-utilising enzyme C-terminal" evidence="6">
    <location>
        <begin position="127"/>
        <end position="389"/>
    </location>
</feature>
<dbReference type="InterPro" id="IPR005801">
    <property type="entry name" value="ADC_synthase"/>
</dbReference>
<sequence>MTPPPDTAPAAQVLASLRTADRPFALLARESGTVEVLTGDVVDVELLADIPLHDAAGTPREVLALVPFRQVRERGFACHDDGTPLRCLLVDTHFALPRAELIAALPDPALPQNAVPLQDAGFDIPDDEYAQIVRTVIADEIGRGEGANFVIRRDFTAGVGGDEAPAALTWFRALLEHERGAYWTFLISTPGRLAIGASPEAHVSATGGVVTMNPISGTFRHPTGGATVAALGEFLSSTKETEELFMVVDEELKMMSAVCTDGGRITGPRLKEMSRLTHTEYVLRGRSRLDPRDILRETMFAPTVTGSPMQNACTVITRHERTPRGYYSGVAALFTPCEVLTAGDPTHDLDAPILIRTAYLEDHTLRVPVGATLVRHSDPYGEVSETHGKAAGVLGAIGAVPRDVQAEAADDDEPTIGHRLLADDPEIAQRLASRNARLAAFWLNPQDTSTPGPFAGRGALVVDAEDRFTTMLAHQLRHLGLDTVIVPWDGVTDEQLDAADLLVAGPGPGDPRDAGSARIRRMQQVVAHRRASMRPLLAVCLSHQILADALGIELVPLDQPHQGLQRTVDVFGRPASIGFYNTFTARVAPGTTQIGVAEVAADAAGDVYAMRGAGFASVQGHLESILSRDGMVTLQRLIAHALSD</sequence>
<evidence type="ECO:0000259" key="6">
    <source>
        <dbReference type="Pfam" id="PF00425"/>
    </source>
</evidence>
<name>A0ABP7G9I5_9MICO</name>
<dbReference type="InterPro" id="IPR029062">
    <property type="entry name" value="Class_I_gatase-like"/>
</dbReference>
<dbReference type="SUPFAM" id="SSF56322">
    <property type="entry name" value="ADC synthase"/>
    <property type="match status" value="1"/>
</dbReference>
<dbReference type="PRINTS" id="PR00096">
    <property type="entry name" value="GATASE"/>
</dbReference>
<proteinExistence type="predicted"/>
<evidence type="ECO:0000259" key="5">
    <source>
        <dbReference type="Pfam" id="PF00117"/>
    </source>
</evidence>
<dbReference type="Pfam" id="PF00425">
    <property type="entry name" value="Chorismate_bind"/>
    <property type="match status" value="1"/>
</dbReference>
<dbReference type="Proteomes" id="UP001500540">
    <property type="component" value="Unassembled WGS sequence"/>
</dbReference>
<dbReference type="CDD" id="cd01743">
    <property type="entry name" value="GATase1_Anthranilate_Synthase"/>
    <property type="match status" value="1"/>
</dbReference>
<dbReference type="InterPro" id="IPR017926">
    <property type="entry name" value="GATASE"/>
</dbReference>
<keyword evidence="2" id="KW-0315">Glutamine amidotransferase</keyword>
<dbReference type="PANTHER" id="PTHR11236">
    <property type="entry name" value="AMINOBENZOATE/ANTHRANILATE SYNTHASE"/>
    <property type="match status" value="1"/>
</dbReference>
<keyword evidence="8" id="KW-1185">Reference proteome</keyword>
<evidence type="ECO:0000256" key="2">
    <source>
        <dbReference type="ARBA" id="ARBA00022962"/>
    </source>
</evidence>
<dbReference type="InterPro" id="IPR006221">
    <property type="entry name" value="TrpG/PapA_dom"/>
</dbReference>
<evidence type="ECO:0000256" key="4">
    <source>
        <dbReference type="ARBA" id="ARBA00047683"/>
    </source>
</evidence>
<comment type="catalytic activity">
    <reaction evidence="4">
        <text>chorismate + L-glutamine = anthranilate + pyruvate + L-glutamate + H(+)</text>
        <dbReference type="Rhea" id="RHEA:21732"/>
        <dbReference type="ChEBI" id="CHEBI:15361"/>
        <dbReference type="ChEBI" id="CHEBI:15378"/>
        <dbReference type="ChEBI" id="CHEBI:16567"/>
        <dbReference type="ChEBI" id="CHEBI:29748"/>
        <dbReference type="ChEBI" id="CHEBI:29985"/>
        <dbReference type="ChEBI" id="CHEBI:58359"/>
        <dbReference type="EC" id="4.1.3.27"/>
    </reaction>
</comment>
<dbReference type="Gene3D" id="3.60.120.10">
    <property type="entry name" value="Anthranilate synthase"/>
    <property type="match status" value="1"/>
</dbReference>
<dbReference type="InterPro" id="IPR019999">
    <property type="entry name" value="Anth_synth_I-like"/>
</dbReference>